<dbReference type="EMBL" id="LR796610">
    <property type="protein sequence ID" value="CAB4154164.1"/>
    <property type="molecule type" value="Genomic_DNA"/>
</dbReference>
<gene>
    <name evidence="1" type="ORF">UFOVP633_20</name>
</gene>
<protein>
    <submittedName>
        <fullName evidence="1">Uncharacterized protein</fullName>
    </submittedName>
</protein>
<reference evidence="1" key="1">
    <citation type="submission" date="2020-04" db="EMBL/GenBank/DDBJ databases">
        <authorList>
            <person name="Chiriac C."/>
            <person name="Salcher M."/>
            <person name="Ghai R."/>
            <person name="Kavagutti S V."/>
        </authorList>
    </citation>
    <scope>NUCLEOTIDE SEQUENCE</scope>
</reference>
<accession>A0A6J5NAM9</accession>
<organism evidence="1">
    <name type="scientific">uncultured Caudovirales phage</name>
    <dbReference type="NCBI Taxonomy" id="2100421"/>
    <lineage>
        <taxon>Viruses</taxon>
        <taxon>Duplodnaviria</taxon>
        <taxon>Heunggongvirae</taxon>
        <taxon>Uroviricota</taxon>
        <taxon>Caudoviricetes</taxon>
        <taxon>Peduoviridae</taxon>
        <taxon>Maltschvirus</taxon>
        <taxon>Maltschvirus maltsch</taxon>
    </lineage>
</organism>
<name>A0A6J5NAM9_9CAUD</name>
<proteinExistence type="predicted"/>
<sequence>MAILIKSTKEKAIMIAGTDIKMTDVYGRLTFVGKADGKTMEIVVDTFASSATFEQGKPLFTDIQSGNVNATLDAKEVQSIETAHKYAAMAYESLGYEVLIII</sequence>
<evidence type="ECO:0000313" key="1">
    <source>
        <dbReference type="EMBL" id="CAB4154164.1"/>
    </source>
</evidence>